<dbReference type="Proteomes" id="UP000695562">
    <property type="component" value="Unassembled WGS sequence"/>
</dbReference>
<feature type="binding site" evidence="8">
    <location>
        <position position="326"/>
    </location>
    <ligand>
        <name>Zn(2+)</name>
        <dbReference type="ChEBI" id="CHEBI:29105"/>
        <note>catalytic</note>
    </ligand>
</feature>
<keyword evidence="2" id="KW-0645">Protease</keyword>
<dbReference type="SUPFAM" id="SSF55486">
    <property type="entry name" value="Metalloproteases ('zincins'), catalytic domain"/>
    <property type="match status" value="1"/>
</dbReference>
<dbReference type="GO" id="GO:0007155">
    <property type="term" value="P:cell adhesion"/>
    <property type="evidence" value="ECO:0007669"/>
    <property type="project" value="InterPro"/>
</dbReference>
<feature type="signal peptide" evidence="10">
    <location>
        <begin position="1"/>
        <end position="30"/>
    </location>
</feature>
<dbReference type="InterPro" id="IPR001577">
    <property type="entry name" value="Peptidase_M8"/>
</dbReference>
<evidence type="ECO:0000256" key="10">
    <source>
        <dbReference type="SAM" id="SignalP"/>
    </source>
</evidence>
<name>A0A8J4Q0Q7_9MYCE</name>
<evidence type="ECO:0000256" key="9">
    <source>
        <dbReference type="SAM" id="Phobius"/>
    </source>
</evidence>
<dbReference type="Gene3D" id="3.90.132.10">
    <property type="entry name" value="Leishmanolysin , domain 2"/>
    <property type="match status" value="1"/>
</dbReference>
<comment type="cofactor">
    <cofactor evidence="8">
        <name>Zn(2+)</name>
        <dbReference type="ChEBI" id="CHEBI:29105"/>
    </cofactor>
    <text evidence="8">Binds 1 zinc ion per subunit.</text>
</comment>
<dbReference type="Gene3D" id="3.10.170.20">
    <property type="match status" value="1"/>
</dbReference>
<sequence>MKRYSSSSSSNSRPVSVLCVLALLLAIVAAHSHVTDQSSEIIDHIISKNYLKFARHVDELKSSGEFEQMFDSSSSDGSIDVQLVDGHLPGYDCQHDNIMQTRKIVKPKDNKDMLPRKHYDRLNKQHDDELVQETNANVGPIRINFDTTFLHSKKDPMGCYSTGQKVTFGNGGRGINCSLASEPNCIYTCQANEIFTDALGNLIEQVILPTIRDVFSAFLSVNRVDGNLVLTDTYADRECDNNYRIPDYYFEKGIANTDIVMFITARPTFSSATIATALACSFPIYNNNFFGRPYAAGINFNPYYFKPLLNNPNQFLFKEYIRVGLHEATHALGFSRIFYDSFLNPSTGQKYGYSPSYSFTDSAPTPSGPVSVTRSGIRTPNVVNFVREHYDCASLQHQLLEDAGGQGTAGSHWEKRTVGEEYMLGYVQPVFPITGLTLALLADSGWYAINNTYVEPLMWGRKLGCSWFAGCTATSWSATGYFANSIKDSCTPTRVGKGTVRVYSYDKDLAPEYRHFDNATIGGADYAADYCPYSDVTPNFRQNAYCVDEANQRIASKSIGEYYGSDSRCFEYTSLGSSSQACWKYQCTADKKLQILVKSTWVTCLPGSSPTVDGIAVQCPKNFYICDFNVIPIPGLGNLTMPVDSASSVSSSATLILLSLLSLFSLFILI</sequence>
<accession>A0A8J4Q0Q7</accession>
<dbReference type="EMBL" id="AJWJ01000018">
    <property type="protein sequence ID" value="KAF2077813.1"/>
    <property type="molecule type" value="Genomic_DNA"/>
</dbReference>
<keyword evidence="10" id="KW-0732">Signal</keyword>
<comment type="caution">
    <text evidence="11">The sequence shown here is derived from an EMBL/GenBank/DDBJ whole genome shotgun (WGS) entry which is preliminary data.</text>
</comment>
<evidence type="ECO:0000313" key="12">
    <source>
        <dbReference type="Proteomes" id="UP000695562"/>
    </source>
</evidence>
<dbReference type="GO" id="GO:0004222">
    <property type="term" value="F:metalloendopeptidase activity"/>
    <property type="evidence" value="ECO:0007669"/>
    <property type="project" value="InterPro"/>
</dbReference>
<comment type="similarity">
    <text evidence="1">Belongs to the peptidase M8 family.</text>
</comment>
<dbReference type="OrthoDB" id="527990at2759"/>
<evidence type="ECO:0000256" key="1">
    <source>
        <dbReference type="ARBA" id="ARBA00005860"/>
    </source>
</evidence>
<evidence type="ECO:0008006" key="13">
    <source>
        <dbReference type="Google" id="ProtNLM"/>
    </source>
</evidence>
<keyword evidence="9" id="KW-1133">Transmembrane helix</keyword>
<dbReference type="PANTHER" id="PTHR10942:SF0">
    <property type="entry name" value="LEISHMANOLYSIN-LIKE PEPTIDASE"/>
    <property type="match status" value="1"/>
</dbReference>
<evidence type="ECO:0000256" key="8">
    <source>
        <dbReference type="PIRSR" id="PIRSR601577-2"/>
    </source>
</evidence>
<keyword evidence="4" id="KW-0378">Hydrolase</keyword>
<gene>
    <name evidence="11" type="ORF">CYY_000858</name>
</gene>
<reference evidence="11" key="1">
    <citation type="submission" date="2020-01" db="EMBL/GenBank/DDBJ databases">
        <title>Development of genomics and gene disruption for Polysphondylium violaceum indicates a role for the polyketide synthase stlB in stalk morphogenesis.</title>
        <authorList>
            <person name="Narita B."/>
            <person name="Kawabe Y."/>
            <person name="Kin K."/>
            <person name="Saito T."/>
            <person name="Gibbs R."/>
            <person name="Kuspa A."/>
            <person name="Muzny D."/>
            <person name="Queller D."/>
            <person name="Richards S."/>
            <person name="Strassman J."/>
            <person name="Sucgang R."/>
            <person name="Worley K."/>
            <person name="Schaap P."/>
        </authorList>
    </citation>
    <scope>NUCLEOTIDE SEQUENCE</scope>
    <source>
        <strain evidence="11">QSvi11</strain>
    </source>
</reference>
<organism evidence="11 12">
    <name type="scientific">Polysphondylium violaceum</name>
    <dbReference type="NCBI Taxonomy" id="133409"/>
    <lineage>
        <taxon>Eukaryota</taxon>
        <taxon>Amoebozoa</taxon>
        <taxon>Evosea</taxon>
        <taxon>Eumycetozoa</taxon>
        <taxon>Dictyostelia</taxon>
        <taxon>Dictyosteliales</taxon>
        <taxon>Dictyosteliaceae</taxon>
        <taxon>Polysphondylium</taxon>
    </lineage>
</organism>
<feature type="chain" id="PRO_5035275737" description="Peptidase M8" evidence="10">
    <location>
        <begin position="31"/>
        <end position="670"/>
    </location>
</feature>
<dbReference type="FunFam" id="3.90.132.10:FF:000001">
    <property type="entry name" value="leishmanolysin-like peptidase isoform X2"/>
    <property type="match status" value="1"/>
</dbReference>
<evidence type="ECO:0000256" key="2">
    <source>
        <dbReference type="ARBA" id="ARBA00022670"/>
    </source>
</evidence>
<dbReference type="GO" id="GO:0005737">
    <property type="term" value="C:cytoplasm"/>
    <property type="evidence" value="ECO:0007669"/>
    <property type="project" value="TreeGrafter"/>
</dbReference>
<feature type="active site" evidence="7">
    <location>
        <position position="327"/>
    </location>
</feature>
<dbReference type="GO" id="GO:0016020">
    <property type="term" value="C:membrane"/>
    <property type="evidence" value="ECO:0007669"/>
    <property type="project" value="InterPro"/>
</dbReference>
<evidence type="ECO:0000256" key="4">
    <source>
        <dbReference type="ARBA" id="ARBA00022801"/>
    </source>
</evidence>
<dbReference type="AlphaFoldDB" id="A0A8J4Q0Q7"/>
<evidence type="ECO:0000256" key="5">
    <source>
        <dbReference type="ARBA" id="ARBA00022833"/>
    </source>
</evidence>
<keyword evidence="3 8" id="KW-0479">Metal-binding</keyword>
<keyword evidence="6 8" id="KW-0482">Metalloprotease</keyword>
<keyword evidence="9" id="KW-0812">Transmembrane</keyword>
<protein>
    <recommendedName>
        <fullName evidence="13">Peptidase M8</fullName>
    </recommendedName>
</protein>
<evidence type="ECO:0000256" key="6">
    <source>
        <dbReference type="ARBA" id="ARBA00023049"/>
    </source>
</evidence>
<feature type="binding site" evidence="8">
    <location>
        <position position="412"/>
    </location>
    <ligand>
        <name>Zn(2+)</name>
        <dbReference type="ChEBI" id="CHEBI:29105"/>
        <note>catalytic</note>
    </ligand>
</feature>
<evidence type="ECO:0000256" key="3">
    <source>
        <dbReference type="ARBA" id="ARBA00022723"/>
    </source>
</evidence>
<proteinExistence type="inferred from homology"/>
<keyword evidence="9" id="KW-0472">Membrane</keyword>
<keyword evidence="5 8" id="KW-0862">Zinc</keyword>
<evidence type="ECO:0000313" key="11">
    <source>
        <dbReference type="EMBL" id="KAF2077813.1"/>
    </source>
</evidence>
<dbReference type="GO" id="GO:0046872">
    <property type="term" value="F:metal ion binding"/>
    <property type="evidence" value="ECO:0007669"/>
    <property type="project" value="UniProtKB-KW"/>
</dbReference>
<dbReference type="GO" id="GO:0006508">
    <property type="term" value="P:proteolysis"/>
    <property type="evidence" value="ECO:0007669"/>
    <property type="project" value="UniProtKB-KW"/>
</dbReference>
<dbReference type="Pfam" id="PF01457">
    <property type="entry name" value="Peptidase_M8"/>
    <property type="match status" value="1"/>
</dbReference>
<feature type="transmembrane region" description="Helical" evidence="9">
    <location>
        <begin position="649"/>
        <end position="669"/>
    </location>
</feature>
<evidence type="ECO:0000256" key="7">
    <source>
        <dbReference type="PIRSR" id="PIRSR601577-1"/>
    </source>
</evidence>
<dbReference type="PANTHER" id="PTHR10942">
    <property type="entry name" value="LEISHMANOLYSIN-LIKE PEPTIDASE"/>
    <property type="match status" value="1"/>
</dbReference>
<feature type="binding site" evidence="8">
    <location>
        <position position="330"/>
    </location>
    <ligand>
        <name>Zn(2+)</name>
        <dbReference type="ChEBI" id="CHEBI:29105"/>
        <note>catalytic</note>
    </ligand>
</feature>
<keyword evidence="12" id="KW-1185">Reference proteome</keyword>
<dbReference type="Gene3D" id="2.10.55.10">
    <property type="entry name" value="Leishmanolysin domain 3"/>
    <property type="match status" value="1"/>
</dbReference>